<reference evidence="1" key="1">
    <citation type="submission" date="2022-04" db="EMBL/GenBank/DDBJ databases">
        <title>A functionally conserved STORR gene fusion in Papaver species that diverged 16.8 million years ago.</title>
        <authorList>
            <person name="Catania T."/>
        </authorList>
    </citation>
    <scope>NUCLEOTIDE SEQUENCE</scope>
    <source>
        <strain evidence="1">S-188037</strain>
    </source>
</reference>
<sequence length="119" mass="13722">MGILGDVVEEFISLWYLKSIESFYRPCIYIVVLHTVYTPSVVLFANSHWYLDRCSIHSSGIQRFHELSDSDEAKRSCYIGLSGHIDKCGKIISSPMEKFQPKWKNLRLEEIIAGKLIKP</sequence>
<comment type="caution">
    <text evidence="1">The sequence shown here is derived from an EMBL/GenBank/DDBJ whole genome shotgun (WGS) entry which is preliminary data.</text>
</comment>
<evidence type="ECO:0000313" key="2">
    <source>
        <dbReference type="Proteomes" id="UP001202328"/>
    </source>
</evidence>
<dbReference type="EMBL" id="JAJJMB010004648">
    <property type="protein sequence ID" value="KAI3942423.1"/>
    <property type="molecule type" value="Genomic_DNA"/>
</dbReference>
<organism evidence="1 2">
    <name type="scientific">Papaver atlanticum</name>
    <dbReference type="NCBI Taxonomy" id="357466"/>
    <lineage>
        <taxon>Eukaryota</taxon>
        <taxon>Viridiplantae</taxon>
        <taxon>Streptophyta</taxon>
        <taxon>Embryophyta</taxon>
        <taxon>Tracheophyta</taxon>
        <taxon>Spermatophyta</taxon>
        <taxon>Magnoliopsida</taxon>
        <taxon>Ranunculales</taxon>
        <taxon>Papaveraceae</taxon>
        <taxon>Papaveroideae</taxon>
        <taxon>Papaver</taxon>
    </lineage>
</organism>
<accession>A0AAD4T9J9</accession>
<gene>
    <name evidence="1" type="ORF">MKW98_013075</name>
</gene>
<dbReference type="AlphaFoldDB" id="A0AAD4T9J9"/>
<proteinExistence type="predicted"/>
<evidence type="ECO:0000313" key="1">
    <source>
        <dbReference type="EMBL" id="KAI3942423.1"/>
    </source>
</evidence>
<name>A0AAD4T9J9_9MAGN</name>
<protein>
    <submittedName>
        <fullName evidence="1">Uncharacterized protein</fullName>
    </submittedName>
</protein>
<keyword evidence="2" id="KW-1185">Reference proteome</keyword>
<dbReference type="Proteomes" id="UP001202328">
    <property type="component" value="Unassembled WGS sequence"/>
</dbReference>